<evidence type="ECO:0000313" key="1">
    <source>
        <dbReference type="EMBL" id="RDU70383.1"/>
    </source>
</evidence>
<dbReference type="EMBL" id="NXLW01000020">
    <property type="protein sequence ID" value="RDU70383.1"/>
    <property type="molecule type" value="Genomic_DNA"/>
</dbReference>
<protein>
    <submittedName>
        <fullName evidence="1">Uncharacterized protein</fullName>
    </submittedName>
</protein>
<organism evidence="1 2">
    <name type="scientific">Helicobacter aurati</name>
    <dbReference type="NCBI Taxonomy" id="137778"/>
    <lineage>
        <taxon>Bacteria</taxon>
        <taxon>Pseudomonadati</taxon>
        <taxon>Campylobacterota</taxon>
        <taxon>Epsilonproteobacteria</taxon>
        <taxon>Campylobacterales</taxon>
        <taxon>Helicobacteraceae</taxon>
        <taxon>Helicobacter</taxon>
    </lineage>
</organism>
<name>A0A3D8IZ90_9HELI</name>
<keyword evidence="2" id="KW-1185">Reference proteome</keyword>
<gene>
    <name evidence="1" type="ORF">CQA66_08220</name>
</gene>
<sequence length="175" mass="20823">MKQLFYFAFGVLIMFFMLSNNLYSNPSYDLETMKIEKENRKSNDYANYFMCKYKKELNLSINSCETIKAAINAVKASEAIEKLLNNLSEKYINDNDTYALTPEVLIKRFNENDLNSLRILENRLDRAKKDFCLYHSRLNEKEREYLENSNLKYNNRLLYNEIGANDFCSDFEKKK</sequence>
<proteinExistence type="predicted"/>
<dbReference type="AlphaFoldDB" id="A0A3D8IZ90"/>
<dbReference type="Proteomes" id="UP000256424">
    <property type="component" value="Unassembled WGS sequence"/>
</dbReference>
<reference evidence="1 2" key="1">
    <citation type="submission" date="2018-04" db="EMBL/GenBank/DDBJ databases">
        <title>Novel Campyloabacter and Helicobacter Species and Strains.</title>
        <authorList>
            <person name="Mannion A.J."/>
            <person name="Shen Z."/>
            <person name="Fox J.G."/>
        </authorList>
    </citation>
    <scope>NUCLEOTIDE SEQUENCE [LARGE SCALE GENOMIC DNA]</scope>
    <source>
        <strain evidence="1 2">MIT 97-5075</strain>
    </source>
</reference>
<evidence type="ECO:0000313" key="2">
    <source>
        <dbReference type="Proteomes" id="UP000256424"/>
    </source>
</evidence>
<comment type="caution">
    <text evidence="1">The sequence shown here is derived from an EMBL/GenBank/DDBJ whole genome shotgun (WGS) entry which is preliminary data.</text>
</comment>
<accession>A0A3D8IZ90</accession>
<dbReference type="RefSeq" id="WP_115582602.1">
    <property type="nucleotide sequence ID" value="NZ_NXLW01000020.1"/>
</dbReference>